<dbReference type="PANTHER" id="PTHR40940:SF1">
    <property type="entry name" value="PROTEIN BATD"/>
    <property type="match status" value="1"/>
</dbReference>
<reference evidence="4 6" key="1">
    <citation type="submission" date="2017-06" db="EMBL/GenBank/DDBJ databases">
        <title>Complete genome of Francisella adeliensis.</title>
        <authorList>
            <person name="Vallesi A."/>
            <person name="Sjodin A."/>
        </authorList>
    </citation>
    <scope>NUCLEOTIDE SEQUENCE [LARGE SCALE GENOMIC DNA]</scope>
    <source>
        <strain evidence="4 6">FDC440</strain>
    </source>
</reference>
<dbReference type="AlphaFoldDB" id="A0A2Z4Y1M4"/>
<dbReference type="EMBL" id="CP021781">
    <property type="protein sequence ID" value="AXA34768.1"/>
    <property type="molecule type" value="Genomic_DNA"/>
</dbReference>
<dbReference type="InterPro" id="IPR025738">
    <property type="entry name" value="BatD"/>
</dbReference>
<evidence type="ECO:0000313" key="6">
    <source>
        <dbReference type="Proteomes" id="UP000251120"/>
    </source>
</evidence>
<feature type="chain" id="PRO_5016284311" evidence="2">
    <location>
        <begin position="21"/>
        <end position="537"/>
    </location>
</feature>
<evidence type="ECO:0000313" key="5">
    <source>
        <dbReference type="EMBL" id="QIW12726.1"/>
    </source>
</evidence>
<sequence length="537" mass="60439">MKKISVLLALVLLSVSVSFAKVSASIDRTDIENGETIELTLHLENFNTQPQLDVLDKDFTVYNTSTNSKVSTVNGKTTAIYDMIVTIMPDKAGKLTIPAIRVGNQYTNPINIKVDKALTSDEQSEYQDIFAISTIARTKSYVNVPVLYTLKLYYSTPMLGIQPKAFKIRNAEMKPTSHQISYEKRINGKLYEVAEQSFLIIPHVTGKLYVPPMILEATLSKGFGQLGVKKESIPTKSHTLYVKPIPKDIRIKDWFPSSEVTMKDNWSDDKNVKVGNLLTRTVTIKAQGVLSTDIPKLDFSSNDDFNVYSEKPKLDDIEKSGKLTGTATYTVGYMPTTEGKSKVPKLELKWFDIDTHRSKIASIPVKDFDVKKGSLVNTDFSSLSPQKAQIVEKTVVDYYWRNIAILFMVLWVITLLLLLKCKLSKPKQKNNNDSTSNLNTVNQSSFKEVKKACGKKDKVALQQSLIGWASEKYDKEIFSLLEVAELMPEFKALIIGLNASIYADKEFNQYAELLEEIKKVAKSNKKTDNKKIKGLYE</sequence>
<gene>
    <name evidence="4" type="ORF">CDH04_08760</name>
    <name evidence="5" type="ORF">FZC43_08765</name>
</gene>
<keyword evidence="1" id="KW-0812">Transmembrane</keyword>
<dbReference type="InterPro" id="IPR057699">
    <property type="entry name" value="DUF7939"/>
</dbReference>
<dbReference type="EMBL" id="CP043424">
    <property type="protein sequence ID" value="QIW12726.1"/>
    <property type="molecule type" value="Genomic_DNA"/>
</dbReference>
<evidence type="ECO:0000256" key="2">
    <source>
        <dbReference type="SAM" id="SignalP"/>
    </source>
</evidence>
<dbReference type="Pfam" id="PF25607">
    <property type="entry name" value="DUF7939"/>
    <property type="match status" value="1"/>
</dbReference>
<keyword evidence="7" id="KW-1185">Reference proteome</keyword>
<evidence type="ECO:0000313" key="4">
    <source>
        <dbReference type="EMBL" id="AXA34768.1"/>
    </source>
</evidence>
<dbReference type="OrthoDB" id="5293418at2"/>
<dbReference type="Proteomes" id="UP000681131">
    <property type="component" value="Chromosome"/>
</dbReference>
<dbReference type="KEGG" id="fad:CDH04_08760"/>
<keyword evidence="1" id="KW-0472">Membrane</keyword>
<feature type="transmembrane region" description="Helical" evidence="1">
    <location>
        <begin position="398"/>
        <end position="419"/>
    </location>
</feature>
<feature type="signal peptide" evidence="2">
    <location>
        <begin position="1"/>
        <end position="20"/>
    </location>
</feature>
<organism evidence="4 6">
    <name type="scientific">Francisella adeliensis</name>
    <dbReference type="NCBI Taxonomy" id="2007306"/>
    <lineage>
        <taxon>Bacteria</taxon>
        <taxon>Pseudomonadati</taxon>
        <taxon>Pseudomonadota</taxon>
        <taxon>Gammaproteobacteria</taxon>
        <taxon>Thiotrichales</taxon>
        <taxon>Francisellaceae</taxon>
        <taxon>Francisella</taxon>
    </lineage>
</organism>
<dbReference type="RefSeq" id="WP_112870939.1">
    <property type="nucleotide sequence ID" value="NZ_CP021781.1"/>
</dbReference>
<evidence type="ECO:0000256" key="1">
    <source>
        <dbReference type="SAM" id="Phobius"/>
    </source>
</evidence>
<protein>
    <submittedName>
        <fullName evidence="4 5">Protein BatD</fullName>
    </submittedName>
</protein>
<dbReference type="Pfam" id="PF13584">
    <property type="entry name" value="BatD"/>
    <property type="match status" value="2"/>
</dbReference>
<name>A0A2Z4Y1M4_9GAMM</name>
<dbReference type="PANTHER" id="PTHR40940">
    <property type="entry name" value="PROTEIN BATD-RELATED"/>
    <property type="match status" value="1"/>
</dbReference>
<evidence type="ECO:0000313" key="7">
    <source>
        <dbReference type="Proteomes" id="UP000681131"/>
    </source>
</evidence>
<proteinExistence type="predicted"/>
<keyword evidence="2" id="KW-0732">Signal</keyword>
<accession>A0A2Z4Y1M4</accession>
<dbReference type="Proteomes" id="UP000251120">
    <property type="component" value="Chromosome"/>
</dbReference>
<reference evidence="5 7" key="2">
    <citation type="submission" date="2019-08" db="EMBL/GenBank/DDBJ databases">
        <title>Complete genome sequences of Francisella adeliensis (FSC1325 and FSC1326).</title>
        <authorList>
            <person name="Ohrman C."/>
            <person name="Uneklint I."/>
            <person name="Vallesi A."/>
            <person name="Karlsson L."/>
            <person name="Sjodin A."/>
        </authorList>
    </citation>
    <scope>NUCLEOTIDE SEQUENCE [LARGE SCALE GENOMIC DNA]</scope>
    <source>
        <strain evidence="5 7">FSC1325</strain>
    </source>
</reference>
<feature type="domain" description="DUF7939" evidence="3">
    <location>
        <begin position="444"/>
        <end position="522"/>
    </location>
</feature>
<keyword evidence="1" id="KW-1133">Transmembrane helix</keyword>
<evidence type="ECO:0000259" key="3">
    <source>
        <dbReference type="Pfam" id="PF25607"/>
    </source>
</evidence>